<dbReference type="Proteomes" id="UP001209730">
    <property type="component" value="Unassembled WGS sequence"/>
</dbReference>
<reference evidence="5" key="1">
    <citation type="submission" date="2016-03" db="EMBL/GenBank/DDBJ databases">
        <authorList>
            <person name="Lee Y.-S."/>
            <person name="Choi Y.-L."/>
        </authorList>
    </citation>
    <scope>NUCLEOTIDE SEQUENCE [LARGE SCALE GENOMIC DNA]</scope>
    <source>
        <strain evidence="5">DAU221</strain>
    </source>
</reference>
<evidence type="ECO:0000313" key="3">
    <source>
        <dbReference type="EMBL" id="AMX01327.1"/>
    </source>
</evidence>
<dbReference type="KEGG" id="mthd:A3224_00905"/>
<dbReference type="OrthoDB" id="9806665at2"/>
<dbReference type="PANTHER" id="PTHR33219:SF14">
    <property type="entry name" value="PROTEIN COFACTOR ASSEMBLY OF COMPLEX C SUBUNIT B CCB3, CHLOROPLASTIC-RELATED"/>
    <property type="match status" value="1"/>
</dbReference>
<evidence type="ECO:0000313" key="5">
    <source>
        <dbReference type="Proteomes" id="UP000076077"/>
    </source>
</evidence>
<evidence type="ECO:0000256" key="1">
    <source>
        <dbReference type="ARBA" id="ARBA00010894"/>
    </source>
</evidence>
<proteinExistence type="inferred from homology"/>
<feature type="transmembrane region" description="Helical" evidence="2">
    <location>
        <begin position="154"/>
        <end position="172"/>
    </location>
</feature>
<dbReference type="EMBL" id="CP014864">
    <property type="protein sequence ID" value="AMX01327.1"/>
    <property type="molecule type" value="Genomic_DNA"/>
</dbReference>
<dbReference type="GO" id="GO:0016020">
    <property type="term" value="C:membrane"/>
    <property type="evidence" value="ECO:0007669"/>
    <property type="project" value="InterPro"/>
</dbReference>
<organism evidence="3 5">
    <name type="scientific">Microbulbifer thermotolerans</name>
    <dbReference type="NCBI Taxonomy" id="252514"/>
    <lineage>
        <taxon>Bacteria</taxon>
        <taxon>Pseudomonadati</taxon>
        <taxon>Pseudomonadota</taxon>
        <taxon>Gammaproteobacteria</taxon>
        <taxon>Cellvibrionales</taxon>
        <taxon>Microbulbiferaceae</taxon>
        <taxon>Microbulbifer</taxon>
    </lineage>
</organism>
<feature type="transmembrane region" description="Helical" evidence="2">
    <location>
        <begin position="68"/>
        <end position="89"/>
    </location>
</feature>
<dbReference type="PANTHER" id="PTHR33219">
    <property type="entry name" value="YLMG HOMOLOG PROTEIN 2, CHLOROPLASTIC"/>
    <property type="match status" value="1"/>
</dbReference>
<keyword evidence="2" id="KW-0812">Transmembrane</keyword>
<feature type="transmembrane region" description="Helical" evidence="2">
    <location>
        <begin position="101"/>
        <end position="129"/>
    </location>
</feature>
<gene>
    <name evidence="3" type="ORF">A3224_00905</name>
    <name evidence="4" type="ORF">OQJ68_00190</name>
</gene>
<dbReference type="EMBL" id="JAPHQB010000001">
    <property type="protein sequence ID" value="MCX2800198.1"/>
    <property type="molecule type" value="Genomic_DNA"/>
</dbReference>
<comment type="similarity">
    <text evidence="1">Belongs to the YggT family.</text>
</comment>
<dbReference type="InterPro" id="IPR003425">
    <property type="entry name" value="CCB3/YggT"/>
</dbReference>
<dbReference type="AlphaFoldDB" id="A0A143HIJ5"/>
<dbReference type="Pfam" id="PF02325">
    <property type="entry name" value="CCB3_YggT"/>
    <property type="match status" value="2"/>
</dbReference>
<reference evidence="3" key="2">
    <citation type="submission" date="2016-03" db="EMBL/GenBank/DDBJ databases">
        <authorList>
            <person name="Ploux O."/>
        </authorList>
    </citation>
    <scope>NUCLEOTIDE SEQUENCE [LARGE SCALE GENOMIC DNA]</scope>
    <source>
        <strain evidence="3">DAU221</strain>
    </source>
</reference>
<protein>
    <submittedName>
        <fullName evidence="4">YggT family protein</fullName>
    </submittedName>
</protein>
<dbReference type="RefSeq" id="WP_067150245.1">
    <property type="nucleotide sequence ID" value="NZ_CP014864.1"/>
</dbReference>
<keyword evidence="5" id="KW-1185">Reference proteome</keyword>
<feature type="transmembrane region" description="Helical" evidence="2">
    <location>
        <begin position="179"/>
        <end position="199"/>
    </location>
</feature>
<dbReference type="STRING" id="252514.A3224_00905"/>
<feature type="transmembrane region" description="Helical" evidence="2">
    <location>
        <begin position="7"/>
        <end position="30"/>
    </location>
</feature>
<keyword evidence="2" id="KW-1133">Transmembrane helix</keyword>
<reference evidence="4" key="3">
    <citation type="submission" date="2022-11" db="EMBL/GenBank/DDBJ databases">
        <title>Chitin-degrading and fungicidal potential of chitinolytic bacterial strains from marine environment of the Pacific Ocean regions.</title>
        <authorList>
            <person name="Pentekhina I."/>
            <person name="Nedashkovskaya O."/>
            <person name="Seitkalieva A."/>
            <person name="Podvolotskaya A."/>
            <person name="Tekutyeva L."/>
            <person name="Balabanova L."/>
        </authorList>
    </citation>
    <scope>NUCLEOTIDE SEQUENCE</scope>
    <source>
        <strain evidence="4">KMM 6838</strain>
    </source>
</reference>
<dbReference type="GeneID" id="76606603"/>
<keyword evidence="2" id="KW-0472">Membrane</keyword>
<evidence type="ECO:0000256" key="2">
    <source>
        <dbReference type="SAM" id="Phobius"/>
    </source>
</evidence>
<accession>A0A143HIJ5</accession>
<dbReference type="Proteomes" id="UP000076077">
    <property type="component" value="Chromosome"/>
</dbReference>
<sequence>MVNTFSNIGVFLLASLGILYLFAVLLRFLLQLARADFYNPISQGIVKVTNPVLLPLRKVVPGLFGVDMASVVLALLVGWVMILGCGLLASGGLYNPASALLWSLIGCAMTVIAIAFVGLLISIVFSWIAPHSGHPALLLLHQLLEPFCGPVRKLIPPLGMIDISPIFVFILLTVADKLLLGFAQMANMPAFVYSLFWHIPGF</sequence>
<name>A0A143HIJ5_MICTH</name>
<evidence type="ECO:0000313" key="4">
    <source>
        <dbReference type="EMBL" id="MCX2800198.1"/>
    </source>
</evidence>